<accession>A0ACB8Q4S2</accession>
<proteinExistence type="predicted"/>
<evidence type="ECO:0000313" key="1">
    <source>
        <dbReference type="EMBL" id="KAI0026601.1"/>
    </source>
</evidence>
<reference evidence="1" key="1">
    <citation type="submission" date="2021-02" db="EMBL/GenBank/DDBJ databases">
        <authorList>
            <consortium name="DOE Joint Genome Institute"/>
            <person name="Ahrendt S."/>
            <person name="Looney B.P."/>
            <person name="Miyauchi S."/>
            <person name="Morin E."/>
            <person name="Drula E."/>
            <person name="Courty P.E."/>
            <person name="Chicoki N."/>
            <person name="Fauchery L."/>
            <person name="Kohler A."/>
            <person name="Kuo A."/>
            <person name="Labutti K."/>
            <person name="Pangilinan J."/>
            <person name="Lipzen A."/>
            <person name="Riley R."/>
            <person name="Andreopoulos W."/>
            <person name="He G."/>
            <person name="Johnson J."/>
            <person name="Barry K.W."/>
            <person name="Grigoriev I.V."/>
            <person name="Nagy L."/>
            <person name="Hibbett D."/>
            <person name="Henrissat B."/>
            <person name="Matheny P.B."/>
            <person name="Labbe J."/>
            <person name="Martin F."/>
        </authorList>
    </citation>
    <scope>NUCLEOTIDE SEQUENCE</scope>
    <source>
        <strain evidence="1">EC-137</strain>
    </source>
</reference>
<sequence>MSNLTQVQASDFLYEYTLRTTVPLFLLETTFYGAVIAASSLYGYLALSKGFLLRRARVAKFVATGIFATMATVHWALSLRRILDILRGRVLPFDNSAIDPLFLNEAFGGIVLETGLFAHWASQIAFNIHRSSPADLRFEHLLPPDAASVVFLTVNILLSDAIVLWRMCILWRKNIVVLTLAVMLWLATLGSYDHACSLRLSIVNINDEITMLRADTEVERFNQYLPFQPAFSETALGSATLALSLVSNVASTSLISWKAWFQRKQIREYLSSGSRRTFIERFMALLVESSLFYCALWEKPECQIDVRFVGFLAERQEVWNPTNPTPP</sequence>
<name>A0ACB8Q4S2_9AGAM</name>
<keyword evidence="2" id="KW-1185">Reference proteome</keyword>
<organism evidence="1 2">
    <name type="scientific">Vararia minispora EC-137</name>
    <dbReference type="NCBI Taxonomy" id="1314806"/>
    <lineage>
        <taxon>Eukaryota</taxon>
        <taxon>Fungi</taxon>
        <taxon>Dikarya</taxon>
        <taxon>Basidiomycota</taxon>
        <taxon>Agaricomycotina</taxon>
        <taxon>Agaricomycetes</taxon>
        <taxon>Russulales</taxon>
        <taxon>Lachnocladiaceae</taxon>
        <taxon>Vararia</taxon>
    </lineage>
</organism>
<reference evidence="1" key="2">
    <citation type="journal article" date="2022" name="New Phytol.">
        <title>Evolutionary transition to the ectomycorrhizal habit in the genomes of a hyperdiverse lineage of mushroom-forming fungi.</title>
        <authorList>
            <person name="Looney B."/>
            <person name="Miyauchi S."/>
            <person name="Morin E."/>
            <person name="Drula E."/>
            <person name="Courty P.E."/>
            <person name="Kohler A."/>
            <person name="Kuo A."/>
            <person name="LaButti K."/>
            <person name="Pangilinan J."/>
            <person name="Lipzen A."/>
            <person name="Riley R."/>
            <person name="Andreopoulos W."/>
            <person name="He G."/>
            <person name="Johnson J."/>
            <person name="Nolan M."/>
            <person name="Tritt A."/>
            <person name="Barry K.W."/>
            <person name="Grigoriev I.V."/>
            <person name="Nagy L.G."/>
            <person name="Hibbett D."/>
            <person name="Henrissat B."/>
            <person name="Matheny P.B."/>
            <person name="Labbe J."/>
            <person name="Martin F.M."/>
        </authorList>
    </citation>
    <scope>NUCLEOTIDE SEQUENCE</scope>
    <source>
        <strain evidence="1">EC-137</strain>
    </source>
</reference>
<dbReference type="EMBL" id="MU274358">
    <property type="protein sequence ID" value="KAI0026601.1"/>
    <property type="molecule type" value="Genomic_DNA"/>
</dbReference>
<gene>
    <name evidence="1" type="ORF">K488DRAFT_75218</name>
</gene>
<protein>
    <submittedName>
        <fullName evidence="1">Uncharacterized protein</fullName>
    </submittedName>
</protein>
<dbReference type="Proteomes" id="UP000814128">
    <property type="component" value="Unassembled WGS sequence"/>
</dbReference>
<evidence type="ECO:0000313" key="2">
    <source>
        <dbReference type="Proteomes" id="UP000814128"/>
    </source>
</evidence>
<feature type="non-terminal residue" evidence="1">
    <location>
        <position position="327"/>
    </location>
</feature>
<comment type="caution">
    <text evidence="1">The sequence shown here is derived from an EMBL/GenBank/DDBJ whole genome shotgun (WGS) entry which is preliminary data.</text>
</comment>